<dbReference type="Gene3D" id="3.40.50.620">
    <property type="entry name" value="HUPs"/>
    <property type="match status" value="1"/>
</dbReference>
<evidence type="ECO:0000256" key="1">
    <source>
        <dbReference type="ARBA" id="ARBA00005187"/>
    </source>
</evidence>
<evidence type="ECO:0000313" key="7">
    <source>
        <dbReference type="Proteomes" id="UP000248132"/>
    </source>
</evidence>
<protein>
    <recommendedName>
        <fullName evidence="2">asparagine synthase (glutamine-hydrolyzing)</fullName>
        <ecNumber evidence="2">6.3.5.4</ecNumber>
    </recommendedName>
</protein>
<comment type="caution">
    <text evidence="6">The sequence shown here is derived from an EMBL/GenBank/DDBJ whole genome shotgun (WGS) entry which is preliminary data.</text>
</comment>
<dbReference type="Pfam" id="PF00733">
    <property type="entry name" value="Asn_synthase"/>
    <property type="match status" value="1"/>
</dbReference>
<evidence type="ECO:0000256" key="4">
    <source>
        <dbReference type="ARBA" id="ARBA00048741"/>
    </source>
</evidence>
<dbReference type="SUPFAM" id="SSF56235">
    <property type="entry name" value="N-terminal nucleophile aminohydrolases (Ntn hydrolases)"/>
    <property type="match status" value="1"/>
</dbReference>
<reference evidence="6 7" key="1">
    <citation type="submission" date="2018-06" db="EMBL/GenBank/DDBJ databases">
        <title>Genomic Encyclopedia of Type Strains, Phase I: the one thousand microbial genomes (KMG-I) project.</title>
        <authorList>
            <person name="Kyrpides N."/>
        </authorList>
    </citation>
    <scope>NUCLEOTIDE SEQUENCE [LARGE SCALE GENOMIC DNA]</scope>
    <source>
        <strain evidence="6 7">DSM 19573</strain>
    </source>
</reference>
<evidence type="ECO:0000256" key="2">
    <source>
        <dbReference type="ARBA" id="ARBA00012737"/>
    </source>
</evidence>
<name>A0A318XMM2_9FIRM</name>
<keyword evidence="3" id="KW-0061">Asparagine biosynthesis</keyword>
<comment type="catalytic activity">
    <reaction evidence="4">
        <text>L-aspartate + L-glutamine + ATP + H2O = L-asparagine + L-glutamate + AMP + diphosphate + H(+)</text>
        <dbReference type="Rhea" id="RHEA:12228"/>
        <dbReference type="ChEBI" id="CHEBI:15377"/>
        <dbReference type="ChEBI" id="CHEBI:15378"/>
        <dbReference type="ChEBI" id="CHEBI:29985"/>
        <dbReference type="ChEBI" id="CHEBI:29991"/>
        <dbReference type="ChEBI" id="CHEBI:30616"/>
        <dbReference type="ChEBI" id="CHEBI:33019"/>
        <dbReference type="ChEBI" id="CHEBI:58048"/>
        <dbReference type="ChEBI" id="CHEBI:58359"/>
        <dbReference type="ChEBI" id="CHEBI:456215"/>
        <dbReference type="EC" id="6.3.5.4"/>
    </reaction>
</comment>
<evidence type="ECO:0000259" key="5">
    <source>
        <dbReference type="Pfam" id="PF00733"/>
    </source>
</evidence>
<comment type="pathway">
    <text evidence="1">Amino-acid biosynthesis; L-asparagine biosynthesis; L-asparagine from L-aspartate (L-Gln route): step 1/1.</text>
</comment>
<sequence>MILKWVNKDMNEEKFKFIKADNKTYPWYCIDKIAFRGYFFINGVFYSKNDAVNKILELIDSMGFDRTLAMLNGFFSIVYNDREITYFANDRLRAFPLFYSKINNMVIISSDINKIIQITNDNHRIRYNNESINEFKITSLFVSGEKTLINGIYQVEAGQIITLVKKTNSITKRFYFRYNHDNLLDISEKYIKNKLKIDFNSVYYEETGRDLVESLNGRTAVVPLSGGADSRMIVSMLNKFHYHNVICFTYGDIDSSETMISKKVASEYNFEWHFIKYGKKTWKWLKDQDIYNNYLNYGGSYTSCPHIQDFYAVYYLKREGIIPKDCVFIPGHSGDMLAGSHITKDFIESNYIDQSKLADLIIKKHYPYIDKTKLPVNTIKNDILKNLIKKEKYSSEEATNEYEFFDIIERQAKFICNSVRVYEFFGYEWRMPLWDNRLINFWSGLPIDMRYQRKFYFEAIGNEKIESTNDKTAYKNITAFIRNRIPFLRIISRYIFRAKDYYLHPFKWGQIVTFNKYLFYLLEGGEYFEINYIIMKEYLEKLGKNLGK</sequence>
<dbReference type="GO" id="GO:0004066">
    <property type="term" value="F:asparagine synthase (glutamine-hydrolyzing) activity"/>
    <property type="evidence" value="ECO:0007669"/>
    <property type="project" value="UniProtKB-EC"/>
</dbReference>
<dbReference type="Proteomes" id="UP000248132">
    <property type="component" value="Unassembled WGS sequence"/>
</dbReference>
<keyword evidence="7" id="KW-1185">Reference proteome</keyword>
<dbReference type="SUPFAM" id="SSF52402">
    <property type="entry name" value="Adenine nucleotide alpha hydrolases-like"/>
    <property type="match status" value="1"/>
</dbReference>
<dbReference type="EC" id="6.3.5.4" evidence="2"/>
<dbReference type="Gene3D" id="3.60.20.10">
    <property type="entry name" value="Glutamine Phosphoribosylpyrophosphate, subunit 1, domain 1"/>
    <property type="match status" value="1"/>
</dbReference>
<dbReference type="AlphaFoldDB" id="A0A318XMM2"/>
<keyword evidence="3" id="KW-0028">Amino-acid biosynthesis</keyword>
<dbReference type="InterPro" id="IPR051786">
    <property type="entry name" value="ASN_synthetase/amidase"/>
</dbReference>
<organism evidence="6 7">
    <name type="scientific">Ruminiclostridium sufflavum DSM 19573</name>
    <dbReference type="NCBI Taxonomy" id="1121337"/>
    <lineage>
        <taxon>Bacteria</taxon>
        <taxon>Bacillati</taxon>
        <taxon>Bacillota</taxon>
        <taxon>Clostridia</taxon>
        <taxon>Eubacteriales</taxon>
        <taxon>Oscillospiraceae</taxon>
        <taxon>Ruminiclostridium</taxon>
    </lineage>
</organism>
<dbReference type="EMBL" id="QKMR01000013">
    <property type="protein sequence ID" value="PYG87172.1"/>
    <property type="molecule type" value="Genomic_DNA"/>
</dbReference>
<proteinExistence type="predicted"/>
<gene>
    <name evidence="6" type="ORF">LY28_02308</name>
</gene>
<accession>A0A318XMM2</accession>
<evidence type="ECO:0000313" key="6">
    <source>
        <dbReference type="EMBL" id="PYG87172.1"/>
    </source>
</evidence>
<dbReference type="GO" id="GO:0006529">
    <property type="term" value="P:asparagine biosynthetic process"/>
    <property type="evidence" value="ECO:0007669"/>
    <property type="project" value="UniProtKB-KW"/>
</dbReference>
<dbReference type="InterPro" id="IPR001962">
    <property type="entry name" value="Asn_synthase"/>
</dbReference>
<dbReference type="PANTHER" id="PTHR43284:SF1">
    <property type="entry name" value="ASPARAGINE SYNTHETASE"/>
    <property type="match status" value="1"/>
</dbReference>
<dbReference type="InterPro" id="IPR029055">
    <property type="entry name" value="Ntn_hydrolases_N"/>
</dbReference>
<dbReference type="PANTHER" id="PTHR43284">
    <property type="entry name" value="ASPARAGINE SYNTHETASE (GLUTAMINE-HYDROLYZING)"/>
    <property type="match status" value="1"/>
</dbReference>
<feature type="domain" description="Asparagine synthetase" evidence="5">
    <location>
        <begin position="223"/>
        <end position="453"/>
    </location>
</feature>
<evidence type="ECO:0000256" key="3">
    <source>
        <dbReference type="ARBA" id="ARBA00022888"/>
    </source>
</evidence>
<dbReference type="InterPro" id="IPR014729">
    <property type="entry name" value="Rossmann-like_a/b/a_fold"/>
</dbReference>